<dbReference type="SMART" id="SM00271">
    <property type="entry name" value="DnaJ"/>
    <property type="match status" value="1"/>
</dbReference>
<dbReference type="OrthoDB" id="552049at2759"/>
<feature type="region of interest" description="Disordered" evidence="1">
    <location>
        <begin position="183"/>
        <end position="231"/>
    </location>
</feature>
<dbReference type="PRINTS" id="PR00625">
    <property type="entry name" value="JDOMAIN"/>
</dbReference>
<comment type="caution">
    <text evidence="3">The sequence shown here is derived from an EMBL/GenBank/DDBJ whole genome shotgun (WGS) entry which is preliminary data.</text>
</comment>
<accession>A0A2T9YRA5</accession>
<dbReference type="InterPro" id="IPR026894">
    <property type="entry name" value="DnaJ_X"/>
</dbReference>
<dbReference type="EMBL" id="MBFS01002600">
    <property type="protein sequence ID" value="PVU94859.1"/>
    <property type="molecule type" value="Genomic_DNA"/>
</dbReference>
<evidence type="ECO:0000313" key="3">
    <source>
        <dbReference type="EMBL" id="PVU94859.1"/>
    </source>
</evidence>
<name>A0A2T9YRA5_9FUNG</name>
<feature type="domain" description="J" evidence="2">
    <location>
        <begin position="75"/>
        <end position="139"/>
    </location>
</feature>
<dbReference type="STRING" id="133381.A0A2T9YRA5"/>
<evidence type="ECO:0000313" key="4">
    <source>
        <dbReference type="Proteomes" id="UP000245609"/>
    </source>
</evidence>
<dbReference type="Proteomes" id="UP000245609">
    <property type="component" value="Unassembled WGS sequence"/>
</dbReference>
<dbReference type="InterPro" id="IPR036869">
    <property type="entry name" value="J_dom_sf"/>
</dbReference>
<dbReference type="AlphaFoldDB" id="A0A2T9YRA5"/>
<dbReference type="InterPro" id="IPR001623">
    <property type="entry name" value="DnaJ_domain"/>
</dbReference>
<dbReference type="PANTHER" id="PTHR44924:SF1">
    <property type="entry name" value="DNAJ SUBFAMILY A MEMBER 2"/>
    <property type="match status" value="1"/>
</dbReference>
<dbReference type="Pfam" id="PF14308">
    <property type="entry name" value="DnaJ-X"/>
    <property type="match status" value="1"/>
</dbReference>
<dbReference type="PROSITE" id="PS00636">
    <property type="entry name" value="DNAJ_1"/>
    <property type="match status" value="1"/>
</dbReference>
<dbReference type="Pfam" id="PF00226">
    <property type="entry name" value="DnaJ"/>
    <property type="match status" value="1"/>
</dbReference>
<feature type="region of interest" description="Disordered" evidence="1">
    <location>
        <begin position="46"/>
        <end position="69"/>
    </location>
</feature>
<feature type="compositionally biased region" description="Basic and acidic residues" evidence="1">
    <location>
        <begin position="221"/>
        <end position="231"/>
    </location>
</feature>
<dbReference type="Gene3D" id="1.10.287.110">
    <property type="entry name" value="DnaJ domain"/>
    <property type="match status" value="1"/>
</dbReference>
<feature type="non-terminal residue" evidence="3">
    <location>
        <position position="1"/>
    </location>
</feature>
<organism evidence="3 4">
    <name type="scientific">Smittium megazygosporum</name>
    <dbReference type="NCBI Taxonomy" id="133381"/>
    <lineage>
        <taxon>Eukaryota</taxon>
        <taxon>Fungi</taxon>
        <taxon>Fungi incertae sedis</taxon>
        <taxon>Zoopagomycota</taxon>
        <taxon>Kickxellomycotina</taxon>
        <taxon>Harpellomycetes</taxon>
        <taxon>Harpellales</taxon>
        <taxon>Legeriomycetaceae</taxon>
        <taxon>Smittium</taxon>
    </lineage>
</organism>
<dbReference type="SUPFAM" id="SSF46565">
    <property type="entry name" value="Chaperone J-domain"/>
    <property type="match status" value="1"/>
</dbReference>
<feature type="compositionally biased region" description="Polar residues" evidence="1">
    <location>
        <begin position="46"/>
        <end position="57"/>
    </location>
</feature>
<reference evidence="3 4" key="1">
    <citation type="journal article" date="2018" name="MBio">
        <title>Comparative Genomics Reveals the Core Gene Toolbox for the Fungus-Insect Symbiosis.</title>
        <authorList>
            <person name="Wang Y."/>
            <person name="Stata M."/>
            <person name="Wang W."/>
            <person name="Stajich J.E."/>
            <person name="White M.M."/>
            <person name="Moncalvo J.M."/>
        </authorList>
    </citation>
    <scope>NUCLEOTIDE SEQUENCE [LARGE SCALE GENOMIC DNA]</scope>
    <source>
        <strain evidence="3 4">SC-DP-2</strain>
    </source>
</reference>
<keyword evidence="4" id="KW-1185">Reference proteome</keyword>
<evidence type="ECO:0000256" key="1">
    <source>
        <dbReference type="SAM" id="MobiDB-lite"/>
    </source>
</evidence>
<dbReference type="InterPro" id="IPR018253">
    <property type="entry name" value="DnaJ_domain_CS"/>
</dbReference>
<protein>
    <recommendedName>
        <fullName evidence="2">J domain-containing protein</fullName>
    </recommendedName>
</protein>
<sequence>PIPTEPVPSTLEIVCVFCHKAFSTQSSQLQNQAAVIIPAKNFSATPADSPASESAGSSKPHKLGKGTDESPLETEYYEWLNVSPTATQAQIKKNYYILALKYHPDKNPELEAEAMFKQISQAYQVLGDPVKRHDYNIHGSKAEEGDVMDATNFFNMMFGGGRFTDMIGELNIIKDFNTVIEESQNEQEAAEHKENPNALPSDKKKLEKDEKRAERKKKRESQRARMEENAAINKERVQRLSETLISKIDIFVQNDNPDETEAAEAFRQQMVIQADDLKREPFGVELLHAIGHIYHFRANKYLEKAEFMGAFRGMYISFKETGEIIGGTYTMIKAAMELNRTYQQLAEAEKRGISDEERAKLQDEAMRKGLDAMWRGGKLEIEAILRDVCDKVLYDSSVPKPICKKRAVALKILGKAYTSIEPDPQAEPNPFQFI</sequence>
<dbReference type="PANTHER" id="PTHR44924">
    <property type="entry name" value="DNAJ SUBFAMILY A MEMBER 2"/>
    <property type="match status" value="1"/>
</dbReference>
<evidence type="ECO:0000259" key="2">
    <source>
        <dbReference type="PROSITE" id="PS50076"/>
    </source>
</evidence>
<feature type="compositionally biased region" description="Basic and acidic residues" evidence="1">
    <location>
        <begin position="189"/>
        <end position="213"/>
    </location>
</feature>
<dbReference type="CDD" id="cd06257">
    <property type="entry name" value="DnaJ"/>
    <property type="match status" value="1"/>
</dbReference>
<dbReference type="PROSITE" id="PS50076">
    <property type="entry name" value="DNAJ_2"/>
    <property type="match status" value="1"/>
</dbReference>
<gene>
    <name evidence="3" type="ORF">BB560_005906</name>
</gene>
<proteinExistence type="predicted"/>